<dbReference type="Proteomes" id="UP000636956">
    <property type="component" value="Unassembled WGS sequence"/>
</dbReference>
<proteinExistence type="predicted"/>
<dbReference type="EMBL" id="BMMD01000009">
    <property type="protein sequence ID" value="GGJ80964.1"/>
    <property type="molecule type" value="Genomic_DNA"/>
</dbReference>
<dbReference type="AlphaFoldDB" id="A0A917PJG4"/>
<evidence type="ECO:0000313" key="2">
    <source>
        <dbReference type="Proteomes" id="UP000636956"/>
    </source>
</evidence>
<accession>A0A917PJG4</accession>
<keyword evidence="2" id="KW-1185">Reference proteome</keyword>
<comment type="caution">
    <text evidence="1">The sequence shown here is derived from an EMBL/GenBank/DDBJ whole genome shotgun (WGS) entry which is preliminary data.</text>
</comment>
<reference evidence="1" key="2">
    <citation type="submission" date="2020-09" db="EMBL/GenBank/DDBJ databases">
        <authorList>
            <person name="Sun Q."/>
            <person name="Zhou Y."/>
        </authorList>
    </citation>
    <scope>NUCLEOTIDE SEQUENCE</scope>
    <source>
        <strain evidence="1">CGMCC 1.8984</strain>
    </source>
</reference>
<organism evidence="1 2">
    <name type="scientific">Agromyces bauzanensis</name>
    <dbReference type="NCBI Taxonomy" id="1308924"/>
    <lineage>
        <taxon>Bacteria</taxon>
        <taxon>Bacillati</taxon>
        <taxon>Actinomycetota</taxon>
        <taxon>Actinomycetes</taxon>
        <taxon>Micrococcales</taxon>
        <taxon>Microbacteriaceae</taxon>
        <taxon>Agromyces</taxon>
    </lineage>
</organism>
<name>A0A917PJG4_9MICO</name>
<sequence>MAPTHPDRDLRRRPRVRALRRRLVERVPSHRRDRRTPPRRTLEPAYGFSSLFRFKAKFNPEYETLSMAYPDPLALPVIVLAIGRAYLPDVTPKEAVAIVRRLTS</sequence>
<reference evidence="1" key="1">
    <citation type="journal article" date="2014" name="Int. J. Syst. Evol. Microbiol.">
        <title>Complete genome sequence of Corynebacterium casei LMG S-19264T (=DSM 44701T), isolated from a smear-ripened cheese.</title>
        <authorList>
            <consortium name="US DOE Joint Genome Institute (JGI-PGF)"/>
            <person name="Walter F."/>
            <person name="Albersmeier A."/>
            <person name="Kalinowski J."/>
            <person name="Ruckert C."/>
        </authorList>
    </citation>
    <scope>NUCLEOTIDE SEQUENCE</scope>
    <source>
        <strain evidence="1">CGMCC 1.8984</strain>
    </source>
</reference>
<gene>
    <name evidence="1" type="ORF">GCM10011372_19230</name>
</gene>
<protein>
    <submittedName>
        <fullName evidence="1">Uncharacterized protein</fullName>
    </submittedName>
</protein>
<evidence type="ECO:0000313" key="1">
    <source>
        <dbReference type="EMBL" id="GGJ80964.1"/>
    </source>
</evidence>